<protein>
    <submittedName>
        <fullName evidence="2">Uncharacterized protein</fullName>
    </submittedName>
</protein>
<dbReference type="Proteomes" id="UP000074247">
    <property type="component" value="Unassembled WGS sequence"/>
</dbReference>
<comment type="caution">
    <text evidence="2">The sequence shown here is derived from an EMBL/GenBank/DDBJ whole genome shotgun (WGS) entry which is preliminary data.</text>
</comment>
<organism evidence="2 3">
    <name type="scientific">Toxoplasma gondii ARI</name>
    <dbReference type="NCBI Taxonomy" id="1074872"/>
    <lineage>
        <taxon>Eukaryota</taxon>
        <taxon>Sar</taxon>
        <taxon>Alveolata</taxon>
        <taxon>Apicomplexa</taxon>
        <taxon>Conoidasida</taxon>
        <taxon>Coccidia</taxon>
        <taxon>Eucoccidiorida</taxon>
        <taxon>Eimeriorina</taxon>
        <taxon>Sarcocystidae</taxon>
        <taxon>Toxoplasma</taxon>
    </lineage>
</organism>
<proteinExistence type="predicted"/>
<feature type="region of interest" description="Disordered" evidence="1">
    <location>
        <begin position="64"/>
        <end position="113"/>
    </location>
</feature>
<sequence>RCRYQAKLRRASAKLRPYGHQGAERPPLDPLWCRSRLLRVRRLLPVSRYAPDFLRYRKRCSPVPSSLRREAETVSPRAGSRVGGGSHCQSRRRVRPGRHASSVPAHARSVPSV</sequence>
<dbReference type="AlphaFoldDB" id="A0A139YAW3"/>
<evidence type="ECO:0000313" key="3">
    <source>
        <dbReference type="Proteomes" id="UP000074247"/>
    </source>
</evidence>
<dbReference type="VEuPathDB" id="ToxoDB:TGARI_247410B"/>
<gene>
    <name evidence="2" type="ORF">TGARI_247410B</name>
</gene>
<accession>A0A139YAW3</accession>
<feature type="non-terminal residue" evidence="2">
    <location>
        <position position="113"/>
    </location>
</feature>
<evidence type="ECO:0000313" key="2">
    <source>
        <dbReference type="EMBL" id="KYF49435.1"/>
    </source>
</evidence>
<name>A0A139YAW3_TOXGO</name>
<feature type="compositionally biased region" description="Basic residues" evidence="1">
    <location>
        <begin position="89"/>
        <end position="98"/>
    </location>
</feature>
<reference evidence="2 3" key="1">
    <citation type="journal article" date="2016" name="Nat. Commun.">
        <title>Local admixture of amplified and diversified secreted pathogenesis determinants shapes mosaic Toxoplasma gondii genomes.</title>
        <authorList>
            <person name="Lorenzi H."/>
            <person name="Khan A."/>
            <person name="Behnke M.S."/>
            <person name="Namasivayam S."/>
            <person name="Swapna L.S."/>
            <person name="Hadjithomas M."/>
            <person name="Karamycheva S."/>
            <person name="Pinney D."/>
            <person name="Brunk B.P."/>
            <person name="Ajioka J.W."/>
            <person name="Ajzenberg D."/>
            <person name="Boothroyd J.C."/>
            <person name="Boyle J.P."/>
            <person name="Darde M.L."/>
            <person name="Diaz-Miranda M.A."/>
            <person name="Dubey J.P."/>
            <person name="Fritz H.M."/>
            <person name="Gennari S.M."/>
            <person name="Gregory B.D."/>
            <person name="Kim K."/>
            <person name="Saeij J.P."/>
            <person name="Su C."/>
            <person name="White M.W."/>
            <person name="Zhu X.Q."/>
            <person name="Howe D.K."/>
            <person name="Rosenthal B.M."/>
            <person name="Grigg M.E."/>
            <person name="Parkinson J."/>
            <person name="Liu L."/>
            <person name="Kissinger J.C."/>
            <person name="Roos D.S."/>
            <person name="Sibley L.D."/>
        </authorList>
    </citation>
    <scope>NUCLEOTIDE SEQUENCE [LARGE SCALE GENOMIC DNA]</scope>
    <source>
        <strain evidence="2 3">ARI</strain>
    </source>
</reference>
<dbReference type="EMBL" id="AGQS02003410">
    <property type="protein sequence ID" value="KYF49435.1"/>
    <property type="molecule type" value="Genomic_DNA"/>
</dbReference>
<feature type="non-terminal residue" evidence="2">
    <location>
        <position position="1"/>
    </location>
</feature>
<evidence type="ECO:0000256" key="1">
    <source>
        <dbReference type="SAM" id="MobiDB-lite"/>
    </source>
</evidence>